<dbReference type="PANTHER" id="PTHR30151:SF38">
    <property type="entry name" value="ALIPHATIC SULFONATES TRANSPORT PERMEASE PROTEIN SSUC-RELATED"/>
    <property type="match status" value="1"/>
</dbReference>
<name>A0A2A6LR23_RHIFR</name>
<dbReference type="EMBL" id="NWTC01000029">
    <property type="protein sequence ID" value="PDT44666.1"/>
    <property type="molecule type" value="Genomic_DNA"/>
</dbReference>
<comment type="similarity">
    <text evidence="7">Belongs to the binding-protein-dependent transport system permease family.</text>
</comment>
<keyword evidence="4 7" id="KW-0812">Transmembrane</keyword>
<comment type="caution">
    <text evidence="9">The sequence shown here is derived from an EMBL/GenBank/DDBJ whole genome shotgun (WGS) entry which is preliminary data.</text>
</comment>
<evidence type="ECO:0000256" key="4">
    <source>
        <dbReference type="ARBA" id="ARBA00022692"/>
    </source>
</evidence>
<dbReference type="GO" id="GO:0055085">
    <property type="term" value="P:transmembrane transport"/>
    <property type="evidence" value="ECO:0007669"/>
    <property type="project" value="InterPro"/>
</dbReference>
<accession>A0A2A6LR23</accession>
<protein>
    <submittedName>
        <fullName evidence="9">ABC transporter permease</fullName>
    </submittedName>
</protein>
<dbReference type="SUPFAM" id="SSF161098">
    <property type="entry name" value="MetI-like"/>
    <property type="match status" value="1"/>
</dbReference>
<dbReference type="AlphaFoldDB" id="A0A2A6LR23"/>
<organism evidence="9 10">
    <name type="scientific">Rhizobium fredii</name>
    <name type="common">Sinorhizobium fredii</name>
    <dbReference type="NCBI Taxonomy" id="380"/>
    <lineage>
        <taxon>Bacteria</taxon>
        <taxon>Pseudomonadati</taxon>
        <taxon>Pseudomonadota</taxon>
        <taxon>Alphaproteobacteria</taxon>
        <taxon>Hyphomicrobiales</taxon>
        <taxon>Rhizobiaceae</taxon>
        <taxon>Sinorhizobium/Ensifer group</taxon>
        <taxon>Sinorhizobium</taxon>
    </lineage>
</organism>
<evidence type="ECO:0000256" key="7">
    <source>
        <dbReference type="RuleBase" id="RU363032"/>
    </source>
</evidence>
<feature type="transmembrane region" description="Helical" evidence="7">
    <location>
        <begin position="219"/>
        <end position="246"/>
    </location>
</feature>
<feature type="transmembrane region" description="Helical" evidence="7">
    <location>
        <begin position="69"/>
        <end position="91"/>
    </location>
</feature>
<comment type="subcellular location">
    <subcellularLocation>
        <location evidence="1 7">Cell membrane</location>
        <topology evidence="1 7">Multi-pass membrane protein</topology>
    </subcellularLocation>
</comment>
<dbReference type="PROSITE" id="PS50928">
    <property type="entry name" value="ABC_TM1"/>
    <property type="match status" value="1"/>
</dbReference>
<dbReference type="InterPro" id="IPR035906">
    <property type="entry name" value="MetI-like_sf"/>
</dbReference>
<dbReference type="RefSeq" id="WP_097587730.1">
    <property type="nucleotide sequence ID" value="NZ_NWTC01000029.1"/>
</dbReference>
<sequence>MDYSCTLSKTLQHPALVRASSLGLLLVFWIAAAGLTADASVLPQPWALWVPLEKAAASGALPYHLGMTLWRVICAFVPAMAIGVTLGFLMGRVPAVDRWLDPWLVVFLNLPALVLIVLCYLWIGLNETAAIIAVVLNKIPNVATILREGARALDPHLGAMAQVYRMAPMARLRHVVLPQLAPFLAGAARSGIAVIWKIVLVVEFLGRSSGIGFQIHFYFQLFDVAMVLVYALSFIGVMLLVEALFLQPAERRVRRWRTA</sequence>
<dbReference type="Proteomes" id="UP000220353">
    <property type="component" value="Unassembled WGS sequence"/>
</dbReference>
<feature type="domain" description="ABC transmembrane type-1" evidence="8">
    <location>
        <begin position="65"/>
        <end position="245"/>
    </location>
</feature>
<dbReference type="Pfam" id="PF00528">
    <property type="entry name" value="BPD_transp_1"/>
    <property type="match status" value="1"/>
</dbReference>
<feature type="transmembrane region" description="Helical" evidence="7">
    <location>
        <begin position="103"/>
        <end position="123"/>
    </location>
</feature>
<dbReference type="InterPro" id="IPR000515">
    <property type="entry name" value="MetI-like"/>
</dbReference>
<evidence type="ECO:0000256" key="1">
    <source>
        <dbReference type="ARBA" id="ARBA00004651"/>
    </source>
</evidence>
<keyword evidence="6 7" id="KW-0472">Membrane</keyword>
<dbReference type="Gene3D" id="1.10.3720.10">
    <property type="entry name" value="MetI-like"/>
    <property type="match status" value="1"/>
</dbReference>
<keyword evidence="2 7" id="KW-0813">Transport</keyword>
<reference evidence="9 10" key="1">
    <citation type="submission" date="2017-09" db="EMBL/GenBank/DDBJ databases">
        <title>Comparative genomics of rhizobia isolated from Phaseolus vulgaris in China.</title>
        <authorList>
            <person name="Tong W."/>
        </authorList>
    </citation>
    <scope>NUCLEOTIDE SEQUENCE [LARGE SCALE GENOMIC DNA]</scope>
    <source>
        <strain evidence="9 10">PCH1</strain>
    </source>
</reference>
<evidence type="ECO:0000313" key="9">
    <source>
        <dbReference type="EMBL" id="PDT44666.1"/>
    </source>
</evidence>
<feature type="transmembrane region" description="Helical" evidence="7">
    <location>
        <begin position="21"/>
        <end position="42"/>
    </location>
</feature>
<dbReference type="PANTHER" id="PTHR30151">
    <property type="entry name" value="ALKANE SULFONATE ABC TRANSPORTER-RELATED, MEMBRANE SUBUNIT"/>
    <property type="match status" value="1"/>
</dbReference>
<proteinExistence type="inferred from homology"/>
<evidence type="ECO:0000256" key="2">
    <source>
        <dbReference type="ARBA" id="ARBA00022448"/>
    </source>
</evidence>
<evidence type="ECO:0000313" key="10">
    <source>
        <dbReference type="Proteomes" id="UP000220353"/>
    </source>
</evidence>
<keyword evidence="3" id="KW-1003">Cell membrane</keyword>
<evidence type="ECO:0000256" key="3">
    <source>
        <dbReference type="ARBA" id="ARBA00022475"/>
    </source>
</evidence>
<evidence type="ECO:0000259" key="8">
    <source>
        <dbReference type="PROSITE" id="PS50928"/>
    </source>
</evidence>
<dbReference type="CDD" id="cd06261">
    <property type="entry name" value="TM_PBP2"/>
    <property type="match status" value="1"/>
</dbReference>
<evidence type="ECO:0000256" key="5">
    <source>
        <dbReference type="ARBA" id="ARBA00022989"/>
    </source>
</evidence>
<gene>
    <name evidence="9" type="ORF">CO661_27525</name>
</gene>
<dbReference type="GO" id="GO:0005886">
    <property type="term" value="C:plasma membrane"/>
    <property type="evidence" value="ECO:0007669"/>
    <property type="project" value="UniProtKB-SubCell"/>
</dbReference>
<keyword evidence="5 7" id="KW-1133">Transmembrane helix</keyword>
<evidence type="ECO:0000256" key="6">
    <source>
        <dbReference type="ARBA" id="ARBA00023136"/>
    </source>
</evidence>